<proteinExistence type="inferred from homology"/>
<dbReference type="Pfam" id="PF03816">
    <property type="entry name" value="LytR_cpsA_psr"/>
    <property type="match status" value="1"/>
</dbReference>
<keyword evidence="2" id="KW-0812">Transmembrane</keyword>
<dbReference type="InterPro" id="IPR050922">
    <property type="entry name" value="LytR/CpsA/Psr_CW_biosynth"/>
</dbReference>
<evidence type="ECO:0000259" key="3">
    <source>
        <dbReference type="Pfam" id="PF03816"/>
    </source>
</evidence>
<comment type="caution">
    <text evidence="4">The sequence shown here is derived from an EMBL/GenBank/DDBJ whole genome shotgun (WGS) entry which is preliminary data.</text>
</comment>
<dbReference type="InterPro" id="IPR004474">
    <property type="entry name" value="LytR_CpsA_psr"/>
</dbReference>
<accession>A0A1F8C175</accession>
<dbReference type="AlphaFoldDB" id="A0A1F8C175"/>
<protein>
    <recommendedName>
        <fullName evidence="3">Cell envelope-related transcriptional attenuator domain-containing protein</fullName>
    </recommendedName>
</protein>
<sequence>MSETDQTNSSMTKKAKIFSKLKRRFLKNIWAARLTVAALVLTGAALVIFLFGLALKNTTLAQYWLFAKTFIFVPEGRIESFEGWTNIAVLGKGGGGHDAPDLTDTIIFASISNEQPSVTLVSLPRDIWMADLRAKLNSAYYWGNQKKAGGGIILAKSSIEEVVGNPVHYGVVINFDGFLKIIDALGGIEVAVERSFVDERFPVAGRENDECGGDPEFACRYETIEFKEGLQIMTGETALKFVRSRNSQDEVEGTDLARAARQQKVLAAIKKAALVPKLLLRPRKVLRVWTAAKASVETDLDTRAMAVVARRLLEARDNLNSYVVPEEFLVVPPKSLKYDNLYVFIPRAEDFSEIHTWVKTILD</sequence>
<dbReference type="Gene3D" id="3.40.630.190">
    <property type="entry name" value="LCP protein"/>
    <property type="match status" value="1"/>
</dbReference>
<dbReference type="EMBL" id="MGHL01000006">
    <property type="protein sequence ID" value="OGM70111.1"/>
    <property type="molecule type" value="Genomic_DNA"/>
</dbReference>
<reference evidence="4 5" key="1">
    <citation type="journal article" date="2016" name="Nat. Commun.">
        <title>Thousands of microbial genomes shed light on interconnected biogeochemical processes in an aquifer system.</title>
        <authorList>
            <person name="Anantharaman K."/>
            <person name="Brown C.T."/>
            <person name="Hug L.A."/>
            <person name="Sharon I."/>
            <person name="Castelle C.J."/>
            <person name="Probst A.J."/>
            <person name="Thomas B.C."/>
            <person name="Singh A."/>
            <person name="Wilkins M.J."/>
            <person name="Karaoz U."/>
            <person name="Brodie E.L."/>
            <person name="Williams K.H."/>
            <person name="Hubbard S.S."/>
            <person name="Banfield J.F."/>
        </authorList>
    </citation>
    <scope>NUCLEOTIDE SEQUENCE [LARGE SCALE GENOMIC DNA]</scope>
</reference>
<dbReference type="STRING" id="1802525.A2975_03480"/>
<keyword evidence="2" id="KW-1133">Transmembrane helix</keyword>
<feature type="domain" description="Cell envelope-related transcriptional attenuator" evidence="3">
    <location>
        <begin position="103"/>
        <end position="271"/>
    </location>
</feature>
<evidence type="ECO:0000313" key="4">
    <source>
        <dbReference type="EMBL" id="OGM70111.1"/>
    </source>
</evidence>
<keyword evidence="2" id="KW-0472">Membrane</keyword>
<evidence type="ECO:0000313" key="5">
    <source>
        <dbReference type="Proteomes" id="UP000178429"/>
    </source>
</evidence>
<organism evidence="4 5">
    <name type="scientific">Candidatus Woesebacteria bacterium RIFCSPLOWO2_01_FULL_44_14</name>
    <dbReference type="NCBI Taxonomy" id="1802525"/>
    <lineage>
        <taxon>Bacteria</taxon>
        <taxon>Candidatus Woeseibacteriota</taxon>
    </lineage>
</organism>
<evidence type="ECO:0000256" key="1">
    <source>
        <dbReference type="ARBA" id="ARBA00006068"/>
    </source>
</evidence>
<comment type="similarity">
    <text evidence="1">Belongs to the LytR/CpsA/Psr (LCP) family.</text>
</comment>
<feature type="transmembrane region" description="Helical" evidence="2">
    <location>
        <begin position="30"/>
        <end position="55"/>
    </location>
</feature>
<dbReference type="PANTHER" id="PTHR33392">
    <property type="entry name" value="POLYISOPRENYL-TEICHOIC ACID--PEPTIDOGLYCAN TEICHOIC ACID TRANSFERASE TAGU"/>
    <property type="match status" value="1"/>
</dbReference>
<evidence type="ECO:0000256" key="2">
    <source>
        <dbReference type="SAM" id="Phobius"/>
    </source>
</evidence>
<dbReference type="PANTHER" id="PTHR33392:SF6">
    <property type="entry name" value="POLYISOPRENYL-TEICHOIC ACID--PEPTIDOGLYCAN TEICHOIC ACID TRANSFERASE TAGU"/>
    <property type="match status" value="1"/>
</dbReference>
<dbReference type="Proteomes" id="UP000178429">
    <property type="component" value="Unassembled WGS sequence"/>
</dbReference>
<gene>
    <name evidence="4" type="ORF">A2975_03480</name>
</gene>
<name>A0A1F8C175_9BACT</name>